<feature type="domain" description="HTH tetR-type" evidence="3">
    <location>
        <begin position="9"/>
        <end position="69"/>
    </location>
</feature>
<proteinExistence type="predicted"/>
<evidence type="ECO:0000313" key="4">
    <source>
        <dbReference type="EMBL" id="SDB25657.1"/>
    </source>
</evidence>
<evidence type="ECO:0000313" key="5">
    <source>
        <dbReference type="Proteomes" id="UP000199228"/>
    </source>
</evidence>
<protein>
    <submittedName>
        <fullName evidence="4">Transcriptional regulator, TetR family</fullName>
    </submittedName>
</protein>
<sequence length="185" mass="21639">MDKRIIENLRVKNAIVEGFFELLKSYNVDDISITMISQQSKVSRMAYYRNFNCKNDIILYFLESVFYEIKESLPEECGFWSKEYGYVFLTIMKKYRAQFLLLDNTGYLGMVQTMFNEANIELGGEIPYNSIKRYNLYFASGATLNGIMEWFRNECKESLDEFYQAMVDFMGANINNPGISAMIID</sequence>
<accession>A0A1G6BYJ2</accession>
<evidence type="ECO:0000256" key="2">
    <source>
        <dbReference type="PROSITE-ProRule" id="PRU00335"/>
    </source>
</evidence>
<dbReference type="Proteomes" id="UP000199228">
    <property type="component" value="Unassembled WGS sequence"/>
</dbReference>
<dbReference type="AlphaFoldDB" id="A0A1G6BYJ2"/>
<dbReference type="InterPro" id="IPR009057">
    <property type="entry name" value="Homeodomain-like_sf"/>
</dbReference>
<dbReference type="PROSITE" id="PS50977">
    <property type="entry name" value="HTH_TETR_2"/>
    <property type="match status" value="1"/>
</dbReference>
<gene>
    <name evidence="4" type="ORF">SAMN02910417_01917</name>
</gene>
<dbReference type="SUPFAM" id="SSF46689">
    <property type="entry name" value="Homeodomain-like"/>
    <property type="match status" value="1"/>
</dbReference>
<feature type="DNA-binding region" description="H-T-H motif" evidence="2">
    <location>
        <begin position="32"/>
        <end position="51"/>
    </location>
</feature>
<dbReference type="STRING" id="1732.SAMN02910417_01917"/>
<name>A0A1G6BYJ2_EUBOX</name>
<reference evidence="4 5" key="1">
    <citation type="submission" date="2016-10" db="EMBL/GenBank/DDBJ databases">
        <authorList>
            <person name="de Groot N.N."/>
        </authorList>
    </citation>
    <scope>NUCLEOTIDE SEQUENCE [LARGE SCALE GENOMIC DNA]</scope>
    <source>
        <strain evidence="4 5">DSM 3217</strain>
    </source>
</reference>
<evidence type="ECO:0000256" key="1">
    <source>
        <dbReference type="ARBA" id="ARBA00023125"/>
    </source>
</evidence>
<dbReference type="Gene3D" id="1.10.357.10">
    <property type="entry name" value="Tetracycline Repressor, domain 2"/>
    <property type="match status" value="1"/>
</dbReference>
<organism evidence="4 5">
    <name type="scientific">Eubacterium oxidoreducens</name>
    <dbReference type="NCBI Taxonomy" id="1732"/>
    <lineage>
        <taxon>Bacteria</taxon>
        <taxon>Bacillati</taxon>
        <taxon>Bacillota</taxon>
        <taxon>Clostridia</taxon>
        <taxon>Eubacteriales</taxon>
        <taxon>Eubacteriaceae</taxon>
        <taxon>Eubacterium</taxon>
    </lineage>
</organism>
<dbReference type="InterPro" id="IPR001647">
    <property type="entry name" value="HTH_TetR"/>
</dbReference>
<keyword evidence="1 2" id="KW-0238">DNA-binding</keyword>
<evidence type="ECO:0000259" key="3">
    <source>
        <dbReference type="PROSITE" id="PS50977"/>
    </source>
</evidence>
<dbReference type="GO" id="GO:0003677">
    <property type="term" value="F:DNA binding"/>
    <property type="evidence" value="ECO:0007669"/>
    <property type="project" value="UniProtKB-UniRule"/>
</dbReference>
<dbReference type="RefSeq" id="WP_090174135.1">
    <property type="nucleotide sequence ID" value="NZ_FMXR01000013.1"/>
</dbReference>
<keyword evidence="5" id="KW-1185">Reference proteome</keyword>
<dbReference type="OrthoDB" id="1771211at2"/>
<dbReference type="EMBL" id="FMXR01000013">
    <property type="protein sequence ID" value="SDB25657.1"/>
    <property type="molecule type" value="Genomic_DNA"/>
</dbReference>